<dbReference type="EMBL" id="JAYMYQ010000001">
    <property type="protein sequence ID" value="KAK7361650.1"/>
    <property type="molecule type" value="Genomic_DNA"/>
</dbReference>
<organism evidence="1 2">
    <name type="scientific">Canavalia gladiata</name>
    <name type="common">Sword bean</name>
    <name type="synonym">Dolichos gladiatus</name>
    <dbReference type="NCBI Taxonomy" id="3824"/>
    <lineage>
        <taxon>Eukaryota</taxon>
        <taxon>Viridiplantae</taxon>
        <taxon>Streptophyta</taxon>
        <taxon>Embryophyta</taxon>
        <taxon>Tracheophyta</taxon>
        <taxon>Spermatophyta</taxon>
        <taxon>Magnoliopsida</taxon>
        <taxon>eudicotyledons</taxon>
        <taxon>Gunneridae</taxon>
        <taxon>Pentapetalae</taxon>
        <taxon>rosids</taxon>
        <taxon>fabids</taxon>
        <taxon>Fabales</taxon>
        <taxon>Fabaceae</taxon>
        <taxon>Papilionoideae</taxon>
        <taxon>50 kb inversion clade</taxon>
        <taxon>NPAAA clade</taxon>
        <taxon>indigoferoid/millettioid clade</taxon>
        <taxon>Phaseoleae</taxon>
        <taxon>Canavalia</taxon>
    </lineage>
</organism>
<sequence length="104" mass="11951">MQLISEIIEIILHSLWHKEWAIDMANLSMIKANQKSLQKSVQSTSLLRRDMARLEEIDVGFPNVQACKKPTPSCSIQELRSLRIRIQCHVEDSDLKLVSLIILI</sequence>
<evidence type="ECO:0000313" key="1">
    <source>
        <dbReference type="EMBL" id="KAK7361650.1"/>
    </source>
</evidence>
<proteinExistence type="predicted"/>
<gene>
    <name evidence="1" type="ORF">VNO77_03721</name>
</gene>
<comment type="caution">
    <text evidence="1">The sequence shown here is derived from an EMBL/GenBank/DDBJ whole genome shotgun (WGS) entry which is preliminary data.</text>
</comment>
<dbReference type="AlphaFoldDB" id="A0AAN9MV90"/>
<reference evidence="1 2" key="1">
    <citation type="submission" date="2024-01" db="EMBL/GenBank/DDBJ databases">
        <title>The genomes of 5 underutilized Papilionoideae crops provide insights into root nodulation and disease resistanc.</title>
        <authorList>
            <person name="Jiang F."/>
        </authorList>
    </citation>
    <scope>NUCLEOTIDE SEQUENCE [LARGE SCALE GENOMIC DNA]</scope>
    <source>
        <strain evidence="1">LVBAO_FW01</strain>
        <tissue evidence="1">Leaves</tissue>
    </source>
</reference>
<name>A0AAN9MV90_CANGL</name>
<evidence type="ECO:0000313" key="2">
    <source>
        <dbReference type="Proteomes" id="UP001367508"/>
    </source>
</evidence>
<keyword evidence="2" id="KW-1185">Reference proteome</keyword>
<accession>A0AAN9MV90</accession>
<dbReference type="Proteomes" id="UP001367508">
    <property type="component" value="Unassembled WGS sequence"/>
</dbReference>
<protein>
    <submittedName>
        <fullName evidence="1">Uncharacterized protein</fullName>
    </submittedName>
</protein>